<dbReference type="InterPro" id="IPR022623">
    <property type="entry name" value="Glyco_trans_4"/>
</dbReference>
<dbReference type="RefSeq" id="WP_177105780.1">
    <property type="nucleotide sequence ID" value="NZ_JACAQB010000032.1"/>
</dbReference>
<dbReference type="Pfam" id="PF00534">
    <property type="entry name" value="Glycos_transf_1"/>
    <property type="match status" value="1"/>
</dbReference>
<gene>
    <name evidence="4" type="ORF">HX882_32080</name>
</gene>
<dbReference type="Pfam" id="PF12000">
    <property type="entry name" value="Glyco_trans_4_3"/>
    <property type="match status" value="1"/>
</dbReference>
<dbReference type="EMBL" id="JACAQB010000032">
    <property type="protein sequence ID" value="NWC00520.1"/>
    <property type="molecule type" value="Genomic_DNA"/>
</dbReference>
<comment type="caution">
    <text evidence="4">The sequence shown here is derived from an EMBL/GenBank/DDBJ whole genome shotgun (WGS) entry which is preliminary data.</text>
</comment>
<sequence>MKVLFVHQNFPGQYLHLARFLSADPNHEVVFITQRKAAALPRVKTIVYQSSRTVTPNLHHYLVDTEAGVLNAQAVVRAALDLKRSGFVPDVMLGHNGWGEIWYLKEVYPQAPLLGYFEFFYRLHGADVHFDPAVSPAFDSGPRLRTKNLGNLIGLDAVDLGLCPTEWQKSLYPTRYQSLLHVIHEGIDTQAVTPDATAHLRIPNTDIDIAWGDEIVTYVARNLEPYRGFAQLIRSLPAILSQRPNARVLIIGGDEISYGERLAEGRTYKQMLLNELGDSLDLNRVHFLGKVPYSTFLKVLQISCVHVYLTYPFVLSWSMLEAMSAGCVIVGSKTQPVEEVIRHGENGLLVDFFSSEQISARVVDVLKEPRAFASLRHNARQTIVNHYDLKTLCLPAHLQLLQGLTERNASVPAL</sequence>
<feature type="domain" description="Glycosyl transferase family 4" evidence="3">
    <location>
        <begin position="26"/>
        <end position="191"/>
    </location>
</feature>
<organism evidence="4 5">
    <name type="scientific">Pseudomonas gingeri</name>
    <dbReference type="NCBI Taxonomy" id="117681"/>
    <lineage>
        <taxon>Bacteria</taxon>
        <taxon>Pseudomonadati</taxon>
        <taxon>Pseudomonadota</taxon>
        <taxon>Gammaproteobacteria</taxon>
        <taxon>Pseudomonadales</taxon>
        <taxon>Pseudomonadaceae</taxon>
        <taxon>Pseudomonas</taxon>
    </lineage>
</organism>
<dbReference type="AlphaFoldDB" id="A0A7Y8C647"/>
<dbReference type="PANTHER" id="PTHR46401">
    <property type="entry name" value="GLYCOSYLTRANSFERASE WBBK-RELATED"/>
    <property type="match status" value="1"/>
</dbReference>
<feature type="domain" description="Glycosyl transferase family 1" evidence="2">
    <location>
        <begin position="213"/>
        <end position="381"/>
    </location>
</feature>
<keyword evidence="1 4" id="KW-0808">Transferase</keyword>
<dbReference type="GO" id="GO:0009103">
    <property type="term" value="P:lipopolysaccharide biosynthetic process"/>
    <property type="evidence" value="ECO:0007669"/>
    <property type="project" value="TreeGrafter"/>
</dbReference>
<dbReference type="PANTHER" id="PTHR46401:SF2">
    <property type="entry name" value="GLYCOSYLTRANSFERASE WBBK-RELATED"/>
    <property type="match status" value="1"/>
</dbReference>
<dbReference type="SUPFAM" id="SSF53756">
    <property type="entry name" value="UDP-Glycosyltransferase/glycogen phosphorylase"/>
    <property type="match status" value="1"/>
</dbReference>
<evidence type="ECO:0000259" key="3">
    <source>
        <dbReference type="Pfam" id="PF12000"/>
    </source>
</evidence>
<accession>A0A7Y8C647</accession>
<dbReference type="GO" id="GO:0016757">
    <property type="term" value="F:glycosyltransferase activity"/>
    <property type="evidence" value="ECO:0007669"/>
    <property type="project" value="InterPro"/>
</dbReference>
<reference evidence="4 5" key="1">
    <citation type="submission" date="2020-04" db="EMBL/GenBank/DDBJ databases">
        <title>Molecular characterization of pseudomonads from Agaricus bisporus reveal novel blotch 2 pathogens in Western Europe.</title>
        <authorList>
            <person name="Taparia T."/>
            <person name="Krijger M."/>
            <person name="Haynes E."/>
            <person name="Elpinstone J.G."/>
            <person name="Noble R."/>
            <person name="Van Der Wolf J."/>
        </authorList>
    </citation>
    <scope>NUCLEOTIDE SEQUENCE [LARGE SCALE GENOMIC DNA]</scope>
    <source>
        <strain evidence="4 5">H7001</strain>
    </source>
</reference>
<dbReference type="Proteomes" id="UP000539985">
    <property type="component" value="Unassembled WGS sequence"/>
</dbReference>
<dbReference type="Gene3D" id="3.40.50.2000">
    <property type="entry name" value="Glycogen Phosphorylase B"/>
    <property type="match status" value="2"/>
</dbReference>
<evidence type="ECO:0000256" key="1">
    <source>
        <dbReference type="ARBA" id="ARBA00022679"/>
    </source>
</evidence>
<evidence type="ECO:0000313" key="4">
    <source>
        <dbReference type="EMBL" id="NWC00520.1"/>
    </source>
</evidence>
<dbReference type="InterPro" id="IPR001296">
    <property type="entry name" value="Glyco_trans_1"/>
</dbReference>
<dbReference type="CDD" id="cd03818">
    <property type="entry name" value="GT4_ExpC-like"/>
    <property type="match status" value="1"/>
</dbReference>
<evidence type="ECO:0000259" key="2">
    <source>
        <dbReference type="Pfam" id="PF00534"/>
    </source>
</evidence>
<proteinExistence type="predicted"/>
<evidence type="ECO:0000313" key="5">
    <source>
        <dbReference type="Proteomes" id="UP000539985"/>
    </source>
</evidence>
<name>A0A7Y8C647_9PSED</name>
<protein>
    <submittedName>
        <fullName evidence="4">Glycosyltransferase</fullName>
    </submittedName>
</protein>